<sequence length="148" mass="15944">MAFYGAKKAAVAISGEIQQVIKQKSDAMASGVQMQDILSYMIKAGQEGKFKAPADIAEAIMGLISAGYGTTAIALTFAMKYIGERPDVYQKILAAPTALRCAASTTTELVKFDGYFSFSNNLAHLFVSFVFISGHPCLELLQRDCNRG</sequence>
<organism evidence="1 2">
    <name type="scientific">Tripterygium wilfordii</name>
    <name type="common">Thunder God vine</name>
    <dbReference type="NCBI Taxonomy" id="458696"/>
    <lineage>
        <taxon>Eukaryota</taxon>
        <taxon>Viridiplantae</taxon>
        <taxon>Streptophyta</taxon>
        <taxon>Embryophyta</taxon>
        <taxon>Tracheophyta</taxon>
        <taxon>Spermatophyta</taxon>
        <taxon>Magnoliopsida</taxon>
        <taxon>eudicotyledons</taxon>
        <taxon>Gunneridae</taxon>
        <taxon>Pentapetalae</taxon>
        <taxon>rosids</taxon>
        <taxon>fabids</taxon>
        <taxon>Celastrales</taxon>
        <taxon>Celastraceae</taxon>
        <taxon>Tripterygium</taxon>
    </lineage>
</organism>
<dbReference type="Proteomes" id="UP000593562">
    <property type="component" value="Unassembled WGS sequence"/>
</dbReference>
<dbReference type="InParanoid" id="A0A7J7C563"/>
<comment type="caution">
    <text evidence="1">The sequence shown here is derived from an EMBL/GenBank/DDBJ whole genome shotgun (WGS) entry which is preliminary data.</text>
</comment>
<dbReference type="InterPro" id="IPR036396">
    <property type="entry name" value="Cyt_P450_sf"/>
</dbReference>
<keyword evidence="2" id="KW-1185">Reference proteome</keyword>
<dbReference type="AlphaFoldDB" id="A0A7J7C563"/>
<gene>
    <name evidence="1" type="ORF">HS088_TW21G01419</name>
</gene>
<dbReference type="GO" id="GO:0005506">
    <property type="term" value="F:iron ion binding"/>
    <property type="evidence" value="ECO:0007669"/>
    <property type="project" value="InterPro"/>
</dbReference>
<dbReference type="InterPro" id="IPR001128">
    <property type="entry name" value="Cyt_P450"/>
</dbReference>
<dbReference type="GO" id="GO:0020037">
    <property type="term" value="F:heme binding"/>
    <property type="evidence" value="ECO:0007669"/>
    <property type="project" value="InterPro"/>
</dbReference>
<dbReference type="GO" id="GO:0004497">
    <property type="term" value="F:monooxygenase activity"/>
    <property type="evidence" value="ECO:0007669"/>
    <property type="project" value="InterPro"/>
</dbReference>
<evidence type="ECO:0000313" key="2">
    <source>
        <dbReference type="Proteomes" id="UP000593562"/>
    </source>
</evidence>
<dbReference type="SUPFAM" id="SSF48264">
    <property type="entry name" value="Cytochrome P450"/>
    <property type="match status" value="1"/>
</dbReference>
<protein>
    <submittedName>
        <fullName evidence="1">Putative cytochrome P450</fullName>
    </submittedName>
</protein>
<reference evidence="1 2" key="1">
    <citation type="journal article" date="2020" name="Nat. Commun.">
        <title>Genome of Tripterygium wilfordii and identification of cytochrome P450 involved in triptolide biosynthesis.</title>
        <authorList>
            <person name="Tu L."/>
            <person name="Su P."/>
            <person name="Zhang Z."/>
            <person name="Gao L."/>
            <person name="Wang J."/>
            <person name="Hu T."/>
            <person name="Zhou J."/>
            <person name="Zhang Y."/>
            <person name="Zhao Y."/>
            <person name="Liu Y."/>
            <person name="Song Y."/>
            <person name="Tong Y."/>
            <person name="Lu Y."/>
            <person name="Yang J."/>
            <person name="Xu C."/>
            <person name="Jia M."/>
            <person name="Peters R.J."/>
            <person name="Huang L."/>
            <person name="Gao W."/>
        </authorList>
    </citation>
    <scope>NUCLEOTIDE SEQUENCE [LARGE SCALE GENOMIC DNA]</scope>
    <source>
        <strain evidence="2">cv. XIE 37</strain>
        <tissue evidence="1">Leaf</tissue>
    </source>
</reference>
<dbReference type="Gene3D" id="1.10.630.10">
    <property type="entry name" value="Cytochrome P450"/>
    <property type="match status" value="1"/>
</dbReference>
<evidence type="ECO:0000313" key="1">
    <source>
        <dbReference type="EMBL" id="KAF5729258.1"/>
    </source>
</evidence>
<dbReference type="Pfam" id="PF00067">
    <property type="entry name" value="p450"/>
    <property type="match status" value="1"/>
</dbReference>
<dbReference type="GO" id="GO:0016705">
    <property type="term" value="F:oxidoreductase activity, acting on paired donors, with incorporation or reduction of molecular oxygen"/>
    <property type="evidence" value="ECO:0007669"/>
    <property type="project" value="InterPro"/>
</dbReference>
<dbReference type="EMBL" id="JAAARO010000021">
    <property type="protein sequence ID" value="KAF5729258.1"/>
    <property type="molecule type" value="Genomic_DNA"/>
</dbReference>
<proteinExistence type="predicted"/>
<name>A0A7J7C563_TRIWF</name>
<accession>A0A7J7C563</accession>